<keyword evidence="1" id="KW-0732">Signal</keyword>
<feature type="chain" id="PRO_5002038570" evidence="1">
    <location>
        <begin position="34"/>
        <end position="188"/>
    </location>
</feature>
<dbReference type="HOGENOM" id="CLU_1439547_0_0_5"/>
<organism evidence="2 3">
    <name type="scientific">Methyloceanibacter caenitepidi</name>
    <dbReference type="NCBI Taxonomy" id="1384459"/>
    <lineage>
        <taxon>Bacteria</taxon>
        <taxon>Pseudomonadati</taxon>
        <taxon>Pseudomonadota</taxon>
        <taxon>Alphaproteobacteria</taxon>
        <taxon>Hyphomicrobiales</taxon>
        <taxon>Hyphomicrobiaceae</taxon>
        <taxon>Methyloceanibacter</taxon>
    </lineage>
</organism>
<evidence type="ECO:0000313" key="3">
    <source>
        <dbReference type="Proteomes" id="UP000031643"/>
    </source>
</evidence>
<reference evidence="2 3" key="1">
    <citation type="submission" date="2014-09" db="EMBL/GenBank/DDBJ databases">
        <title>Genome sequencing of Methyloceanibacter caenitepidi Gela4.</title>
        <authorList>
            <person name="Takeuchi M."/>
            <person name="Susumu S."/>
            <person name="Kamagata Y."/>
            <person name="Oshima K."/>
            <person name="Hattori M."/>
            <person name="Iwasaki W."/>
        </authorList>
    </citation>
    <scope>NUCLEOTIDE SEQUENCE [LARGE SCALE GENOMIC DNA]</scope>
    <source>
        <strain evidence="2 3">Gela4</strain>
    </source>
</reference>
<sequence>MSGILTMRAIGIAKRIGAACLSAAALVPPPAAAEVEGACGKAVGTFLTTNELENNGRIGTSRSLLVLTNGGHALRFDSDETSAAMDTRPFGNSAGTWRCEGVDDDGTVRLTVTTLDFTYANAEGDTGQIARIDASGTYAPETETMSLEAALAFLPLNAEAQSADALSAATGNVLITLTGKRIDLPKAP</sequence>
<dbReference type="EMBL" id="AP014648">
    <property type="protein sequence ID" value="BAQ18383.1"/>
    <property type="molecule type" value="Genomic_DNA"/>
</dbReference>
<gene>
    <name evidence="2" type="ORF">GL4_2951</name>
</gene>
<name>A0A0A8K637_9HYPH</name>
<dbReference type="AlphaFoldDB" id="A0A0A8K637"/>
<dbReference type="Proteomes" id="UP000031643">
    <property type="component" value="Chromosome"/>
</dbReference>
<proteinExistence type="predicted"/>
<accession>A0A0A8K637</accession>
<evidence type="ECO:0000256" key="1">
    <source>
        <dbReference type="SAM" id="SignalP"/>
    </source>
</evidence>
<dbReference type="KEGG" id="mcg:GL4_2951"/>
<feature type="signal peptide" evidence="1">
    <location>
        <begin position="1"/>
        <end position="33"/>
    </location>
</feature>
<protein>
    <submittedName>
        <fullName evidence="2">Uncharacterized protein</fullName>
    </submittedName>
</protein>
<evidence type="ECO:0000313" key="2">
    <source>
        <dbReference type="EMBL" id="BAQ18383.1"/>
    </source>
</evidence>
<keyword evidence="3" id="KW-1185">Reference proteome</keyword>